<dbReference type="Gene3D" id="2.40.128.140">
    <property type="entry name" value="Outer membrane protein"/>
    <property type="match status" value="1"/>
</dbReference>
<evidence type="ECO:0008006" key="4">
    <source>
        <dbReference type="Google" id="ProtNLM"/>
    </source>
</evidence>
<evidence type="ECO:0000313" key="2">
    <source>
        <dbReference type="EMBL" id="SLN31781.1"/>
    </source>
</evidence>
<evidence type="ECO:0000313" key="3">
    <source>
        <dbReference type="Proteomes" id="UP000194012"/>
    </source>
</evidence>
<dbReference type="Proteomes" id="UP000194012">
    <property type="component" value="Unassembled WGS sequence"/>
</dbReference>
<dbReference type="InterPro" id="IPR018707">
    <property type="entry name" value="LpxR"/>
</dbReference>
<dbReference type="OrthoDB" id="7721289at2"/>
<dbReference type="RefSeq" id="WP_085826217.1">
    <property type="nucleotide sequence ID" value="NZ_FWFJ01000008.1"/>
</dbReference>
<protein>
    <recommendedName>
        <fullName evidence="4">Lipid A deacylase LpxR family protein</fullName>
    </recommendedName>
</protein>
<keyword evidence="1" id="KW-0732">Signal</keyword>
<name>A0A1X6YVH3_9RHOB</name>
<keyword evidence="3" id="KW-1185">Reference proteome</keyword>
<sequence length="304" mass="33827">MTRLFAFALGAIMALTTTAHAEGRQRLGYGRLITNDLIGDTYDRWRTGTYASSRVWGPEWQGQAPDGFGQLLEFRFNGEIIAPENLAGPSPVDRPYVGALSFGLHTHFQPQQIDYAVGADLVVTGPQTGLDDFQDFVHDVLGGRKISPQVRRQQLGNNVFPRLVVEAGREFEVGRAHIRPFGEARLGVEDMIRAGADISFGRVGQGELMIREPTTGQRYRVVQNPFKGYAFVVGGDIAYVDRSEYLPASSGIVLTEERARVRAGLHWENATGTNAFYGLTWLSEEFETQRRGQFVGSVRLRLQF</sequence>
<dbReference type="EMBL" id="FWFJ01000008">
    <property type="protein sequence ID" value="SLN31781.1"/>
    <property type="molecule type" value="Genomic_DNA"/>
</dbReference>
<dbReference type="AlphaFoldDB" id="A0A1X6YVH3"/>
<dbReference type="Pfam" id="PF09982">
    <property type="entry name" value="LpxR"/>
    <property type="match status" value="1"/>
</dbReference>
<organism evidence="2 3">
    <name type="scientific">Roseovarius gaetbuli</name>
    <dbReference type="NCBI Taxonomy" id="1356575"/>
    <lineage>
        <taxon>Bacteria</taxon>
        <taxon>Pseudomonadati</taxon>
        <taxon>Pseudomonadota</taxon>
        <taxon>Alphaproteobacteria</taxon>
        <taxon>Rhodobacterales</taxon>
        <taxon>Roseobacteraceae</taxon>
        <taxon>Roseovarius</taxon>
    </lineage>
</organism>
<dbReference type="InterPro" id="IPR037107">
    <property type="entry name" value="Put_OMP_sf"/>
</dbReference>
<feature type="signal peptide" evidence="1">
    <location>
        <begin position="1"/>
        <end position="21"/>
    </location>
</feature>
<accession>A0A1X6YVH3</accession>
<feature type="chain" id="PRO_5013253702" description="Lipid A deacylase LpxR family protein" evidence="1">
    <location>
        <begin position="22"/>
        <end position="304"/>
    </location>
</feature>
<reference evidence="3" key="1">
    <citation type="submission" date="2017-03" db="EMBL/GenBank/DDBJ databases">
        <authorList>
            <person name="Rodrigo-Torres L."/>
            <person name="Arahal R.D."/>
            <person name="Lucena T."/>
        </authorList>
    </citation>
    <scope>NUCLEOTIDE SEQUENCE [LARGE SCALE GENOMIC DNA]</scope>
    <source>
        <strain evidence="3">CECT 8370</strain>
    </source>
</reference>
<proteinExistence type="predicted"/>
<evidence type="ECO:0000256" key="1">
    <source>
        <dbReference type="SAM" id="SignalP"/>
    </source>
</evidence>
<gene>
    <name evidence="2" type="ORF">ROG8370_01272</name>
</gene>